<comment type="caution">
    <text evidence="2">The sequence shown here is derived from an EMBL/GenBank/DDBJ whole genome shotgun (WGS) entry which is preliminary data.</text>
</comment>
<dbReference type="RefSeq" id="WP_246971811.1">
    <property type="nucleotide sequence ID" value="NZ_CP095397.1"/>
</dbReference>
<dbReference type="Pfam" id="PF12679">
    <property type="entry name" value="ABC2_membrane_2"/>
    <property type="match status" value="1"/>
</dbReference>
<dbReference type="GO" id="GO:0005886">
    <property type="term" value="C:plasma membrane"/>
    <property type="evidence" value="ECO:0007669"/>
    <property type="project" value="UniProtKB-SubCell"/>
</dbReference>
<evidence type="ECO:0000256" key="1">
    <source>
        <dbReference type="SAM" id="Phobius"/>
    </source>
</evidence>
<feature type="transmembrane region" description="Helical" evidence="1">
    <location>
        <begin position="121"/>
        <end position="147"/>
    </location>
</feature>
<sequence length="264" mass="28657">MLEITTFETERRLRGSLLLSAALIALIALTVGLFPSIQEAGVDFDAYLESLPDEVSRAFVGNVTTLTTIEGYLVSQLYQFGWVLLLAIYYAYAAASTIAGEVERGTADVTLSLPITRTRFVVGKFLALFPNVVLVNAVTFVAVYVSVVFVGETIDTIDLFVVHAYSIVYLLACAGIGLLASAAFDSIRRAQTVAIGGVFGMFLLDTLTFDTDYDWLGDLAFSRYFDPGAILVDGDVSWNDFALLLAAVVVLVIVAAELFERRDV</sequence>
<feature type="transmembrane region" description="Helical" evidence="1">
    <location>
        <begin position="80"/>
        <end position="100"/>
    </location>
</feature>
<dbReference type="PANTHER" id="PTHR37305">
    <property type="entry name" value="INTEGRAL MEMBRANE PROTEIN-RELATED"/>
    <property type="match status" value="1"/>
</dbReference>
<accession>A0ABD5P3V5</accession>
<feature type="transmembrane region" description="Helical" evidence="1">
    <location>
        <begin position="17"/>
        <end position="37"/>
    </location>
</feature>
<dbReference type="Proteomes" id="UP001595821">
    <property type="component" value="Unassembled WGS sequence"/>
</dbReference>
<feature type="transmembrane region" description="Helical" evidence="1">
    <location>
        <begin position="159"/>
        <end position="180"/>
    </location>
</feature>
<dbReference type="GeneID" id="71852613"/>
<reference evidence="2 3" key="1">
    <citation type="journal article" date="2014" name="Int. J. Syst. Evol. Microbiol.">
        <title>Complete genome sequence of Corynebacterium casei LMG S-19264T (=DSM 44701T), isolated from a smear-ripened cheese.</title>
        <authorList>
            <consortium name="US DOE Joint Genome Institute (JGI-PGF)"/>
            <person name="Walter F."/>
            <person name="Albersmeier A."/>
            <person name="Kalinowski J."/>
            <person name="Ruckert C."/>
        </authorList>
    </citation>
    <scope>NUCLEOTIDE SEQUENCE [LARGE SCALE GENOMIC DNA]</scope>
    <source>
        <strain evidence="2 3">IBRC-M 10912</strain>
    </source>
</reference>
<dbReference type="AlphaFoldDB" id="A0ABD5P3V5"/>
<name>A0ABD5P3V5_9EURY</name>
<keyword evidence="1" id="KW-0472">Membrane</keyword>
<proteinExistence type="predicted"/>
<organism evidence="2 3">
    <name type="scientific">Natribaculum luteum</name>
    <dbReference type="NCBI Taxonomy" id="1586232"/>
    <lineage>
        <taxon>Archaea</taxon>
        <taxon>Methanobacteriati</taxon>
        <taxon>Methanobacteriota</taxon>
        <taxon>Stenosarchaea group</taxon>
        <taxon>Halobacteria</taxon>
        <taxon>Halobacteriales</taxon>
        <taxon>Natrialbaceae</taxon>
        <taxon>Natribaculum</taxon>
    </lineage>
</organism>
<feature type="transmembrane region" description="Helical" evidence="1">
    <location>
        <begin position="192"/>
        <end position="209"/>
    </location>
</feature>
<gene>
    <name evidence="2" type="ORF">ACFOZ7_18965</name>
</gene>
<dbReference type="PANTHER" id="PTHR37305:SF2">
    <property type="entry name" value="BACITRACIN TRANSPORT PERMEASE PROTEIN BCRB"/>
    <property type="match status" value="1"/>
</dbReference>
<evidence type="ECO:0000313" key="3">
    <source>
        <dbReference type="Proteomes" id="UP001595821"/>
    </source>
</evidence>
<dbReference type="EMBL" id="JBHSDJ010000129">
    <property type="protein sequence ID" value="MFC4248980.1"/>
    <property type="molecule type" value="Genomic_DNA"/>
</dbReference>
<protein>
    <submittedName>
        <fullName evidence="2">ABC transporter permease</fullName>
    </submittedName>
</protein>
<keyword evidence="1" id="KW-1133">Transmembrane helix</keyword>
<feature type="transmembrane region" description="Helical" evidence="1">
    <location>
        <begin position="241"/>
        <end position="259"/>
    </location>
</feature>
<evidence type="ECO:0000313" key="2">
    <source>
        <dbReference type="EMBL" id="MFC4248980.1"/>
    </source>
</evidence>
<keyword evidence="1" id="KW-0812">Transmembrane</keyword>